<keyword evidence="8" id="KW-0119">Carbohydrate metabolism</keyword>
<evidence type="ECO:0000256" key="11">
    <source>
        <dbReference type="ARBA" id="ARBA00037649"/>
    </source>
</evidence>
<reference evidence="15 16" key="1">
    <citation type="submission" date="2019-07" db="EMBL/GenBank/DDBJ databases">
        <title>Genomics analysis of Aphanomyces spp. identifies a new class of oomycete effector associated with host adaptation.</title>
        <authorList>
            <person name="Gaulin E."/>
        </authorList>
    </citation>
    <scope>NUCLEOTIDE SEQUENCE [LARGE SCALE GENOMIC DNA]</scope>
    <source>
        <strain evidence="15 16">ATCC 201684</strain>
    </source>
</reference>
<dbReference type="PANTHER" id="PTHR16631:SF17">
    <property type="entry name" value="GLUCAN ENDO-1,3-BETA-GLUCOSIDASE BTGC"/>
    <property type="match status" value="1"/>
</dbReference>
<feature type="compositionally biased region" description="Low complexity" evidence="14">
    <location>
        <begin position="336"/>
        <end position="350"/>
    </location>
</feature>
<evidence type="ECO:0000256" key="9">
    <source>
        <dbReference type="ARBA" id="ARBA00023316"/>
    </source>
</evidence>
<evidence type="ECO:0000256" key="5">
    <source>
        <dbReference type="ARBA" id="ARBA00022801"/>
    </source>
</evidence>
<comment type="caution">
    <text evidence="15">The sequence shown here is derived from an EMBL/GenBank/DDBJ whole genome shotgun (WGS) entry which is preliminary data.</text>
</comment>
<keyword evidence="16" id="KW-1185">Reference proteome</keyword>
<comment type="function">
    <text evidence="11">Glucanases play a role in cell expansion during growth, in cell-cell fusion during mating, and in spore release during sporulation. This enzyme may be involved in beta-glucan degradation. Active on laminarin and lichenan.</text>
</comment>
<evidence type="ECO:0000256" key="14">
    <source>
        <dbReference type="SAM" id="MobiDB-lite"/>
    </source>
</evidence>
<comment type="subcellular location">
    <subcellularLocation>
        <location evidence="2">Cell membrane</location>
    </subcellularLocation>
</comment>
<dbReference type="PANTHER" id="PTHR16631">
    <property type="entry name" value="GLUCAN 1,3-BETA-GLUCOSIDASE"/>
    <property type="match status" value="1"/>
</dbReference>
<keyword evidence="6" id="KW-0472">Membrane</keyword>
<gene>
    <name evidence="15" type="ORF">Ae201684_000792</name>
</gene>
<evidence type="ECO:0000256" key="4">
    <source>
        <dbReference type="ARBA" id="ARBA00022475"/>
    </source>
</evidence>
<evidence type="ECO:0000313" key="15">
    <source>
        <dbReference type="EMBL" id="KAF0744304.1"/>
    </source>
</evidence>
<evidence type="ECO:0000313" key="16">
    <source>
        <dbReference type="Proteomes" id="UP000481153"/>
    </source>
</evidence>
<evidence type="ECO:0000256" key="7">
    <source>
        <dbReference type="ARBA" id="ARBA00023180"/>
    </source>
</evidence>
<evidence type="ECO:0000256" key="13">
    <source>
        <dbReference type="ARBA" id="ARBA00043078"/>
    </source>
</evidence>
<dbReference type="EMBL" id="VJMJ01000009">
    <property type="protein sequence ID" value="KAF0744304.1"/>
    <property type="molecule type" value="Genomic_DNA"/>
</dbReference>
<keyword evidence="9" id="KW-0961">Cell wall biogenesis/degradation</keyword>
<evidence type="ECO:0000256" key="10">
    <source>
        <dbReference type="ARBA" id="ARBA00023326"/>
    </source>
</evidence>
<evidence type="ECO:0000256" key="2">
    <source>
        <dbReference type="ARBA" id="ARBA00004236"/>
    </source>
</evidence>
<keyword evidence="4" id="KW-1003">Cell membrane</keyword>
<organism evidence="15 16">
    <name type="scientific">Aphanomyces euteiches</name>
    <dbReference type="NCBI Taxonomy" id="100861"/>
    <lineage>
        <taxon>Eukaryota</taxon>
        <taxon>Sar</taxon>
        <taxon>Stramenopiles</taxon>
        <taxon>Oomycota</taxon>
        <taxon>Saprolegniomycetes</taxon>
        <taxon>Saprolegniales</taxon>
        <taxon>Verrucalvaceae</taxon>
        <taxon>Aphanomyces</taxon>
    </lineage>
</organism>
<dbReference type="Gene3D" id="3.20.20.80">
    <property type="entry name" value="Glycosidases"/>
    <property type="match status" value="1"/>
</dbReference>
<name>A0A6G0XUP9_9STRA</name>
<evidence type="ECO:0000256" key="1">
    <source>
        <dbReference type="ARBA" id="ARBA00000382"/>
    </source>
</evidence>
<evidence type="ECO:0000256" key="12">
    <source>
        <dbReference type="ARBA" id="ARBA00042373"/>
    </source>
</evidence>
<dbReference type="SUPFAM" id="SSF51445">
    <property type="entry name" value="(Trans)glycosidases"/>
    <property type="match status" value="1"/>
</dbReference>
<evidence type="ECO:0000256" key="6">
    <source>
        <dbReference type="ARBA" id="ARBA00023136"/>
    </source>
</evidence>
<keyword evidence="7" id="KW-0325">Glycoprotein</keyword>
<accession>A0A6G0XUP9</accession>
<feature type="region of interest" description="Disordered" evidence="14">
    <location>
        <begin position="334"/>
        <end position="437"/>
    </location>
</feature>
<dbReference type="GO" id="GO:0000272">
    <property type="term" value="P:polysaccharide catabolic process"/>
    <property type="evidence" value="ECO:0007669"/>
    <property type="project" value="UniProtKB-KW"/>
</dbReference>
<keyword evidence="5" id="KW-0378">Hydrolase</keyword>
<dbReference type="GO" id="GO:0005886">
    <property type="term" value="C:plasma membrane"/>
    <property type="evidence" value="ECO:0007669"/>
    <property type="project" value="UniProtKB-SubCell"/>
</dbReference>
<sequence length="458" mass="48839">MQNARKSWIIFQISGLRYIGVMKLSCLVAAAWCVASTYALDMKLSGINYNPRKGADWDPYDKRCKSADEVKADMTILSSITSNIRLYSMTDCNQVEVVVPAAKAAGLSVWLGMWIGKDGAGYDSEKAKLSSLISSNVIDNTIAGLHVGSETVYRKDLTSKQAIAYMQEIKTLVVGAGLSFPVTIADIGDSYMWYPELASAVDVISINQFPFWEGRDIETAIQFFADRVAPIISMAKTNNKKIMVGETGWATAGTAKGAGIASPENAATWLNDFHVYAKEQGWNYYYFTSFDTPWKHNANDANSESEVENHFGLFDAQGKLKSCFADLNVKKREIKPTPTNSTSNGPTTTPVNVKPMTNDAVSVNTSNVPVTTSGTTPSTTRSNTTKTTTAAPSKSNSTKTPSPTATADSSSSSSTGSTAAPSTTAPATGAGTSKSTAPALSTAVPFITMVLVAVVSSL</sequence>
<dbReference type="GO" id="GO:0071555">
    <property type="term" value="P:cell wall organization"/>
    <property type="evidence" value="ECO:0007669"/>
    <property type="project" value="UniProtKB-KW"/>
</dbReference>
<protein>
    <recommendedName>
        <fullName evidence="3">glucan endo-1,3-beta-D-glucosidase</fullName>
        <ecNumber evidence="3">3.2.1.39</ecNumber>
    </recommendedName>
    <alternativeName>
        <fullName evidence="13">Endo-1,3-beta-glucanase btgC</fullName>
    </alternativeName>
    <alternativeName>
        <fullName evidence="12">Laminarinase btgC</fullName>
    </alternativeName>
</protein>
<feature type="compositionally biased region" description="Low complexity" evidence="14">
    <location>
        <begin position="360"/>
        <end position="437"/>
    </location>
</feature>
<evidence type="ECO:0000256" key="8">
    <source>
        <dbReference type="ARBA" id="ARBA00023277"/>
    </source>
</evidence>
<dbReference type="InterPro" id="IPR050732">
    <property type="entry name" value="Beta-glucan_modifiers"/>
</dbReference>
<proteinExistence type="predicted"/>
<comment type="catalytic activity">
    <reaction evidence="1">
        <text>Hydrolysis of (1-&gt;3)-beta-D-glucosidic linkages in (1-&gt;3)-beta-D-glucans.</text>
        <dbReference type="EC" id="3.2.1.39"/>
    </reaction>
</comment>
<evidence type="ECO:0000256" key="3">
    <source>
        <dbReference type="ARBA" id="ARBA00012780"/>
    </source>
</evidence>
<dbReference type="EC" id="3.2.1.39" evidence="3"/>
<dbReference type="GO" id="GO:0042973">
    <property type="term" value="F:glucan endo-1,3-beta-D-glucosidase activity"/>
    <property type="evidence" value="ECO:0007669"/>
    <property type="project" value="UniProtKB-EC"/>
</dbReference>
<dbReference type="VEuPathDB" id="FungiDB:AeMF1_004571"/>
<dbReference type="AlphaFoldDB" id="A0A6G0XUP9"/>
<keyword evidence="10" id="KW-0624">Polysaccharide degradation</keyword>
<dbReference type="InterPro" id="IPR017853">
    <property type="entry name" value="GH"/>
</dbReference>
<dbReference type="Proteomes" id="UP000481153">
    <property type="component" value="Unassembled WGS sequence"/>
</dbReference>